<feature type="region of interest" description="Disordered" evidence="1">
    <location>
        <begin position="14"/>
        <end position="50"/>
    </location>
</feature>
<evidence type="ECO:0000313" key="3">
    <source>
        <dbReference type="Proteomes" id="UP001355207"/>
    </source>
</evidence>
<dbReference type="RefSeq" id="XP_066079719.1">
    <property type="nucleotide sequence ID" value="XM_066223622.1"/>
</dbReference>
<dbReference type="EMBL" id="CP144108">
    <property type="protein sequence ID" value="WWC92957.1"/>
    <property type="molecule type" value="Genomic_DNA"/>
</dbReference>
<protein>
    <submittedName>
        <fullName evidence="2">Uncharacterized protein</fullName>
    </submittedName>
</protein>
<accession>A0AAX4K5M2</accession>
<keyword evidence="3" id="KW-1185">Reference proteome</keyword>
<gene>
    <name evidence="2" type="ORF">L201_007920</name>
</gene>
<dbReference type="GeneID" id="91098588"/>
<feature type="compositionally biased region" description="Polar residues" evidence="1">
    <location>
        <begin position="14"/>
        <end position="23"/>
    </location>
</feature>
<dbReference type="Proteomes" id="UP001355207">
    <property type="component" value="Chromosome 11"/>
</dbReference>
<dbReference type="AlphaFoldDB" id="A0AAX4K5M2"/>
<sequence length="147" mass="16685">MRSFVNSLRSSVWSFTGSDTDSNPPRRDHPSSYRPNDTEEVTDADGAEYTSTTLGTFDQVITKRRDDDIQFTVYEWRDHSTKEPTYTYAHQGKGIGFNKESRTLNKFKKSKDPLDEAVYRFVVDLNKGTGQVRPTTEGETTVGTEGE</sequence>
<proteinExistence type="predicted"/>
<evidence type="ECO:0000256" key="1">
    <source>
        <dbReference type="SAM" id="MobiDB-lite"/>
    </source>
</evidence>
<reference evidence="2 3" key="1">
    <citation type="submission" date="2024-01" db="EMBL/GenBank/DDBJ databases">
        <title>Comparative genomics of Cryptococcus and Kwoniella reveals pathogenesis evolution and contrasting modes of karyotype evolution via chromosome fusion or intercentromeric recombination.</title>
        <authorList>
            <person name="Coelho M.A."/>
            <person name="David-Palma M."/>
            <person name="Shea T."/>
            <person name="Bowers K."/>
            <person name="McGinley-Smith S."/>
            <person name="Mohammad A.W."/>
            <person name="Gnirke A."/>
            <person name="Yurkov A.M."/>
            <person name="Nowrousian M."/>
            <person name="Sun S."/>
            <person name="Cuomo C.A."/>
            <person name="Heitman J."/>
        </authorList>
    </citation>
    <scope>NUCLEOTIDE SEQUENCE [LARGE SCALE GENOMIC DNA]</scope>
    <source>
        <strain evidence="2 3">CBS 6074</strain>
    </source>
</reference>
<evidence type="ECO:0000313" key="2">
    <source>
        <dbReference type="EMBL" id="WWC92957.1"/>
    </source>
</evidence>
<organism evidence="2 3">
    <name type="scientific">Kwoniella dendrophila CBS 6074</name>
    <dbReference type="NCBI Taxonomy" id="1295534"/>
    <lineage>
        <taxon>Eukaryota</taxon>
        <taxon>Fungi</taxon>
        <taxon>Dikarya</taxon>
        <taxon>Basidiomycota</taxon>
        <taxon>Agaricomycotina</taxon>
        <taxon>Tremellomycetes</taxon>
        <taxon>Tremellales</taxon>
        <taxon>Cryptococcaceae</taxon>
        <taxon>Kwoniella</taxon>
    </lineage>
</organism>
<name>A0AAX4K5M2_9TREE</name>